<protein>
    <submittedName>
        <fullName evidence="2">Uncharacterized protein</fullName>
    </submittedName>
</protein>
<sequence length="74" mass="7965">MQCEPGGEIPLLNCLLPPTVSPQDGPALYHGISVSLQEVTRFGAPQVRPLRSNSKCPPSFSSEPLTVLPPRVKE</sequence>
<name>A0A0E9RKV3_ANGAN</name>
<dbReference type="AlphaFoldDB" id="A0A0E9RKV3"/>
<evidence type="ECO:0000313" key="2">
    <source>
        <dbReference type="EMBL" id="JAH28978.1"/>
    </source>
</evidence>
<dbReference type="EMBL" id="GBXM01079599">
    <property type="protein sequence ID" value="JAH28978.1"/>
    <property type="molecule type" value="Transcribed_RNA"/>
</dbReference>
<feature type="region of interest" description="Disordered" evidence="1">
    <location>
        <begin position="50"/>
        <end position="74"/>
    </location>
</feature>
<reference evidence="2" key="1">
    <citation type="submission" date="2014-11" db="EMBL/GenBank/DDBJ databases">
        <authorList>
            <person name="Amaro Gonzalez C."/>
        </authorList>
    </citation>
    <scope>NUCLEOTIDE SEQUENCE</scope>
</reference>
<accession>A0A0E9RKV3</accession>
<proteinExistence type="predicted"/>
<reference evidence="2" key="2">
    <citation type="journal article" date="2015" name="Fish Shellfish Immunol.">
        <title>Early steps in the European eel (Anguilla anguilla)-Vibrio vulnificus interaction in the gills: Role of the RtxA13 toxin.</title>
        <authorList>
            <person name="Callol A."/>
            <person name="Pajuelo D."/>
            <person name="Ebbesson L."/>
            <person name="Teles M."/>
            <person name="MacKenzie S."/>
            <person name="Amaro C."/>
        </authorList>
    </citation>
    <scope>NUCLEOTIDE SEQUENCE</scope>
</reference>
<organism evidence="2">
    <name type="scientific">Anguilla anguilla</name>
    <name type="common">European freshwater eel</name>
    <name type="synonym">Muraena anguilla</name>
    <dbReference type="NCBI Taxonomy" id="7936"/>
    <lineage>
        <taxon>Eukaryota</taxon>
        <taxon>Metazoa</taxon>
        <taxon>Chordata</taxon>
        <taxon>Craniata</taxon>
        <taxon>Vertebrata</taxon>
        <taxon>Euteleostomi</taxon>
        <taxon>Actinopterygii</taxon>
        <taxon>Neopterygii</taxon>
        <taxon>Teleostei</taxon>
        <taxon>Anguilliformes</taxon>
        <taxon>Anguillidae</taxon>
        <taxon>Anguilla</taxon>
    </lineage>
</organism>
<feature type="compositionally biased region" description="Polar residues" evidence="1">
    <location>
        <begin position="51"/>
        <end position="64"/>
    </location>
</feature>
<evidence type="ECO:0000256" key="1">
    <source>
        <dbReference type="SAM" id="MobiDB-lite"/>
    </source>
</evidence>